<name>A0A318LI85_9PSEU</name>
<dbReference type="PANTHER" id="PTHR13847:SF289">
    <property type="entry name" value="GLYCINE OXIDASE"/>
    <property type="match status" value="1"/>
</dbReference>
<gene>
    <name evidence="3" type="ORF">BA062_21510</name>
</gene>
<proteinExistence type="predicted"/>
<dbReference type="Proteomes" id="UP000247892">
    <property type="component" value="Unassembled WGS sequence"/>
</dbReference>
<evidence type="ECO:0000256" key="1">
    <source>
        <dbReference type="ARBA" id="ARBA00023002"/>
    </source>
</evidence>
<dbReference type="PANTHER" id="PTHR13847">
    <property type="entry name" value="SARCOSINE DEHYDROGENASE-RELATED"/>
    <property type="match status" value="1"/>
</dbReference>
<organism evidence="3 4">
    <name type="scientific">Prauserella flavalba</name>
    <dbReference type="NCBI Taxonomy" id="1477506"/>
    <lineage>
        <taxon>Bacteria</taxon>
        <taxon>Bacillati</taxon>
        <taxon>Actinomycetota</taxon>
        <taxon>Actinomycetes</taxon>
        <taxon>Pseudonocardiales</taxon>
        <taxon>Pseudonocardiaceae</taxon>
        <taxon>Prauserella</taxon>
    </lineage>
</organism>
<evidence type="ECO:0000313" key="4">
    <source>
        <dbReference type="Proteomes" id="UP000247892"/>
    </source>
</evidence>
<protein>
    <submittedName>
        <fullName evidence="3">Fructosyl-amino acid oxidase</fullName>
    </submittedName>
</protein>
<evidence type="ECO:0000259" key="2">
    <source>
        <dbReference type="Pfam" id="PF01266"/>
    </source>
</evidence>
<dbReference type="RefSeq" id="WP_110339575.1">
    <property type="nucleotide sequence ID" value="NZ_MASU01000008.1"/>
</dbReference>
<dbReference type="InterPro" id="IPR036188">
    <property type="entry name" value="FAD/NAD-bd_sf"/>
</dbReference>
<keyword evidence="1" id="KW-0560">Oxidoreductase</keyword>
<accession>A0A318LI85</accession>
<comment type="caution">
    <text evidence="3">The sequence shown here is derived from an EMBL/GenBank/DDBJ whole genome shotgun (WGS) entry which is preliminary data.</text>
</comment>
<dbReference type="InterPro" id="IPR006076">
    <property type="entry name" value="FAD-dep_OxRdtase"/>
</dbReference>
<reference evidence="3 4" key="1">
    <citation type="submission" date="2016-07" db="EMBL/GenBank/DDBJ databases">
        <title>Draft genome sequence of Prauserella sp. YIM 121212, isolated from alkaline soil.</title>
        <authorList>
            <person name="Ruckert C."/>
            <person name="Albersmeier A."/>
            <person name="Jiang C.-L."/>
            <person name="Jiang Y."/>
            <person name="Kalinowski J."/>
            <person name="Schneider O."/>
            <person name="Winkler A."/>
            <person name="Zotchev S.B."/>
        </authorList>
    </citation>
    <scope>NUCLEOTIDE SEQUENCE [LARGE SCALE GENOMIC DNA]</scope>
    <source>
        <strain evidence="3 4">YIM 121212</strain>
    </source>
</reference>
<dbReference type="Gene3D" id="3.50.50.60">
    <property type="entry name" value="FAD/NAD(P)-binding domain"/>
    <property type="match status" value="1"/>
</dbReference>
<evidence type="ECO:0000313" key="3">
    <source>
        <dbReference type="EMBL" id="PXY29753.1"/>
    </source>
</evidence>
<keyword evidence="4" id="KW-1185">Reference proteome</keyword>
<dbReference type="OrthoDB" id="4775411at2"/>
<feature type="domain" description="FAD dependent oxidoreductase" evidence="2">
    <location>
        <begin position="2"/>
        <end position="348"/>
    </location>
</feature>
<dbReference type="Pfam" id="PF01266">
    <property type="entry name" value="DAO"/>
    <property type="match status" value="1"/>
</dbReference>
<dbReference type="SUPFAM" id="SSF51905">
    <property type="entry name" value="FAD/NAD(P)-binding domain"/>
    <property type="match status" value="1"/>
</dbReference>
<dbReference type="GO" id="GO:0005737">
    <property type="term" value="C:cytoplasm"/>
    <property type="evidence" value="ECO:0007669"/>
    <property type="project" value="TreeGrafter"/>
</dbReference>
<dbReference type="Gene3D" id="3.30.9.10">
    <property type="entry name" value="D-Amino Acid Oxidase, subunit A, domain 2"/>
    <property type="match status" value="1"/>
</dbReference>
<dbReference type="AlphaFoldDB" id="A0A318LI85"/>
<dbReference type="EMBL" id="MASU01000008">
    <property type="protein sequence ID" value="PXY29753.1"/>
    <property type="molecule type" value="Genomic_DNA"/>
</dbReference>
<dbReference type="GO" id="GO:0016491">
    <property type="term" value="F:oxidoreductase activity"/>
    <property type="evidence" value="ECO:0007669"/>
    <property type="project" value="UniProtKB-KW"/>
</dbReference>
<sequence length="388" mass="41349">MKVIVVGAGVLGASVARSLSRAGEDVLLLDRKGPGAGTSSTTFAWTNSNRKPDPDYYRLNLEGMAEHEKLARELPGEPAYFRSGGLQFADTDSEPWLVQNVERLRALGYPARWVTRAEAAPIVRGIRIPDDTTAIAHFPAEGYVRPDRLVQNLLADAVRHGAVLSIGEVLSISDGPDRASVTLADATVHTADRVVLAAGRWTDDLAARSGIDVPMITDTGRGSPIIGLLGYVRFPALDIGCVVHTPRLNLRPGAGLPVVVQALDLNPDVDPSRPPAPGSEIATAITRRLTALLPDPAQTPDIDLRVGLRALPADGNTIAGYPAEHARTYCLASHGGITLAPLLGRLVATEIVTGESQELLKPFRPSRFAGMRRSDLPAVPRPVMLGEQ</sequence>